<keyword evidence="10" id="KW-1185">Reference proteome</keyword>
<dbReference type="InterPro" id="IPR029060">
    <property type="entry name" value="PIN-like_dom_sf"/>
</dbReference>
<keyword evidence="5" id="KW-0378">Hydrolase</keyword>
<dbReference type="GO" id="GO:0016787">
    <property type="term" value="F:hydrolase activity"/>
    <property type="evidence" value="ECO:0007669"/>
    <property type="project" value="UniProtKB-KW"/>
</dbReference>
<dbReference type="CDD" id="cd18746">
    <property type="entry name" value="PIN_VapC4-5_FitB-like"/>
    <property type="match status" value="1"/>
</dbReference>
<feature type="domain" description="PIN" evidence="8">
    <location>
        <begin position="2"/>
        <end position="127"/>
    </location>
</feature>
<evidence type="ECO:0000313" key="9">
    <source>
        <dbReference type="EMBL" id="PWQ98672.1"/>
    </source>
</evidence>
<protein>
    <submittedName>
        <fullName evidence="9">VapC toxin family PIN domain ribonuclease</fullName>
    </submittedName>
</protein>
<name>A0A317CQW0_9GAMM</name>
<dbReference type="GO" id="GO:0004518">
    <property type="term" value="F:nuclease activity"/>
    <property type="evidence" value="ECO:0007669"/>
    <property type="project" value="UniProtKB-KW"/>
</dbReference>
<sequence length="139" mass="16020">MYLLDTNVVSEIRKVRKNKANKNVVEWLSHVQKESLYTNAVVLMEIERGILRMAHKDPQQAERLKSWYHAAIKPMFYGRVLPIDEATATVCSTLHFPDLAPENDAWIAASAIQYDLTLVTRNTKDFEHPNLRVLNPFEA</sequence>
<evidence type="ECO:0000256" key="1">
    <source>
        <dbReference type="ARBA" id="ARBA00001946"/>
    </source>
</evidence>
<dbReference type="EMBL" id="QGKM01000015">
    <property type="protein sequence ID" value="PWQ98672.1"/>
    <property type="molecule type" value="Genomic_DNA"/>
</dbReference>
<dbReference type="AlphaFoldDB" id="A0A317CQW0"/>
<dbReference type="InterPro" id="IPR002716">
    <property type="entry name" value="PIN_dom"/>
</dbReference>
<dbReference type="Gene3D" id="3.40.50.1010">
    <property type="entry name" value="5'-nuclease"/>
    <property type="match status" value="1"/>
</dbReference>
<dbReference type="SUPFAM" id="SSF88723">
    <property type="entry name" value="PIN domain-like"/>
    <property type="match status" value="1"/>
</dbReference>
<comment type="caution">
    <text evidence="9">The sequence shown here is derived from an EMBL/GenBank/DDBJ whole genome shotgun (WGS) entry which is preliminary data.</text>
</comment>
<proteinExistence type="inferred from homology"/>
<dbReference type="InterPro" id="IPR050556">
    <property type="entry name" value="Type_II_TA_system_RNase"/>
</dbReference>
<dbReference type="PANTHER" id="PTHR33653:SF1">
    <property type="entry name" value="RIBONUCLEASE VAPC2"/>
    <property type="match status" value="1"/>
</dbReference>
<dbReference type="OrthoDB" id="9804823at2"/>
<dbReference type="Pfam" id="PF01850">
    <property type="entry name" value="PIN"/>
    <property type="match status" value="1"/>
</dbReference>
<evidence type="ECO:0000256" key="2">
    <source>
        <dbReference type="ARBA" id="ARBA00022649"/>
    </source>
</evidence>
<dbReference type="RefSeq" id="WP_109837138.1">
    <property type="nucleotide sequence ID" value="NZ_QGKM01000015.1"/>
</dbReference>
<evidence type="ECO:0000256" key="6">
    <source>
        <dbReference type="ARBA" id="ARBA00022842"/>
    </source>
</evidence>
<keyword evidence="2" id="KW-1277">Toxin-antitoxin system</keyword>
<evidence type="ECO:0000256" key="7">
    <source>
        <dbReference type="ARBA" id="ARBA00038093"/>
    </source>
</evidence>
<dbReference type="Proteomes" id="UP000245539">
    <property type="component" value="Unassembled WGS sequence"/>
</dbReference>
<keyword evidence="6" id="KW-0460">Magnesium</keyword>
<evidence type="ECO:0000313" key="10">
    <source>
        <dbReference type="Proteomes" id="UP000245539"/>
    </source>
</evidence>
<evidence type="ECO:0000256" key="4">
    <source>
        <dbReference type="ARBA" id="ARBA00022723"/>
    </source>
</evidence>
<reference evidence="9 10" key="1">
    <citation type="submission" date="2018-05" db="EMBL/GenBank/DDBJ databases">
        <title>Leucothrix arctica sp. nov., isolated from Arctic seawater.</title>
        <authorList>
            <person name="Choi A."/>
            <person name="Baek K."/>
        </authorList>
    </citation>
    <scope>NUCLEOTIDE SEQUENCE [LARGE SCALE GENOMIC DNA]</scope>
    <source>
        <strain evidence="9 10">JCM 18388</strain>
    </source>
</reference>
<evidence type="ECO:0000256" key="3">
    <source>
        <dbReference type="ARBA" id="ARBA00022722"/>
    </source>
</evidence>
<keyword evidence="3" id="KW-0540">Nuclease</keyword>
<accession>A0A317CQW0</accession>
<dbReference type="PANTHER" id="PTHR33653">
    <property type="entry name" value="RIBONUCLEASE VAPC2"/>
    <property type="match status" value="1"/>
</dbReference>
<comment type="similarity">
    <text evidence="7">Belongs to the PINc/VapC protein family.</text>
</comment>
<evidence type="ECO:0000259" key="8">
    <source>
        <dbReference type="Pfam" id="PF01850"/>
    </source>
</evidence>
<organism evidence="9 10">
    <name type="scientific">Leucothrix pacifica</name>
    <dbReference type="NCBI Taxonomy" id="1247513"/>
    <lineage>
        <taxon>Bacteria</taxon>
        <taxon>Pseudomonadati</taxon>
        <taxon>Pseudomonadota</taxon>
        <taxon>Gammaproteobacteria</taxon>
        <taxon>Thiotrichales</taxon>
        <taxon>Thiotrichaceae</taxon>
        <taxon>Leucothrix</taxon>
    </lineage>
</organism>
<dbReference type="GO" id="GO:0046872">
    <property type="term" value="F:metal ion binding"/>
    <property type="evidence" value="ECO:0007669"/>
    <property type="project" value="UniProtKB-KW"/>
</dbReference>
<keyword evidence="4" id="KW-0479">Metal-binding</keyword>
<comment type="cofactor">
    <cofactor evidence="1">
        <name>Mg(2+)</name>
        <dbReference type="ChEBI" id="CHEBI:18420"/>
    </cofactor>
</comment>
<gene>
    <name evidence="9" type="ORF">DKW60_08060</name>
</gene>
<evidence type="ECO:0000256" key="5">
    <source>
        <dbReference type="ARBA" id="ARBA00022801"/>
    </source>
</evidence>